<evidence type="ECO:0000256" key="3">
    <source>
        <dbReference type="ARBA" id="ARBA00022824"/>
    </source>
</evidence>
<feature type="compositionally biased region" description="Basic and acidic residues" evidence="7">
    <location>
        <begin position="1"/>
        <end position="22"/>
    </location>
</feature>
<dbReference type="InterPro" id="IPR003388">
    <property type="entry name" value="Reticulon"/>
</dbReference>
<dbReference type="GO" id="GO:0005789">
    <property type="term" value="C:endoplasmic reticulum membrane"/>
    <property type="evidence" value="ECO:0007669"/>
    <property type="project" value="UniProtKB-SubCell"/>
</dbReference>
<dbReference type="PANTHER" id="PTHR10994">
    <property type="entry name" value="RETICULON"/>
    <property type="match status" value="1"/>
</dbReference>
<name>A0A7J9LSB2_GOSSC</name>
<evidence type="ECO:0000256" key="4">
    <source>
        <dbReference type="ARBA" id="ARBA00022989"/>
    </source>
</evidence>
<comment type="caution">
    <text evidence="6">Lacks conserved residue(s) required for the propagation of feature annotation.</text>
</comment>
<evidence type="ECO:0000313" key="10">
    <source>
        <dbReference type="Proteomes" id="UP000593576"/>
    </source>
</evidence>
<dbReference type="EMBL" id="JABFAF010000007">
    <property type="protein sequence ID" value="MBA0861557.1"/>
    <property type="molecule type" value="Genomic_DNA"/>
</dbReference>
<dbReference type="PROSITE" id="PS50845">
    <property type="entry name" value="RETICULON"/>
    <property type="match status" value="1"/>
</dbReference>
<organism evidence="9 10">
    <name type="scientific">Gossypium schwendimanii</name>
    <name type="common">Cotton</name>
    <dbReference type="NCBI Taxonomy" id="34291"/>
    <lineage>
        <taxon>Eukaryota</taxon>
        <taxon>Viridiplantae</taxon>
        <taxon>Streptophyta</taxon>
        <taxon>Embryophyta</taxon>
        <taxon>Tracheophyta</taxon>
        <taxon>Spermatophyta</taxon>
        <taxon>Magnoliopsida</taxon>
        <taxon>eudicotyledons</taxon>
        <taxon>Gunneridae</taxon>
        <taxon>Pentapetalae</taxon>
        <taxon>rosids</taxon>
        <taxon>malvids</taxon>
        <taxon>Malvales</taxon>
        <taxon>Malvaceae</taxon>
        <taxon>Malvoideae</taxon>
        <taxon>Gossypium</taxon>
    </lineage>
</organism>
<evidence type="ECO:0000256" key="6">
    <source>
        <dbReference type="RuleBase" id="RU363132"/>
    </source>
</evidence>
<dbReference type="InterPro" id="IPR045064">
    <property type="entry name" value="Reticulon-like"/>
</dbReference>
<evidence type="ECO:0000256" key="1">
    <source>
        <dbReference type="ARBA" id="ARBA00004477"/>
    </source>
</evidence>
<feature type="domain" description="Reticulon" evidence="8">
    <location>
        <begin position="66"/>
        <end position="218"/>
    </location>
</feature>
<keyword evidence="10" id="KW-1185">Reference proteome</keyword>
<dbReference type="PANTHER" id="PTHR10994:SF193">
    <property type="entry name" value="RETICULON-LIKE PROTEIN"/>
    <property type="match status" value="1"/>
</dbReference>
<protein>
    <recommendedName>
        <fullName evidence="6">Reticulon-like protein</fullName>
    </recommendedName>
</protein>
<feature type="region of interest" description="Disordered" evidence="7">
    <location>
        <begin position="1"/>
        <end position="59"/>
    </location>
</feature>
<keyword evidence="5 6" id="KW-0472">Membrane</keyword>
<keyword evidence="2 6" id="KW-0812">Transmembrane</keyword>
<evidence type="ECO:0000256" key="5">
    <source>
        <dbReference type="ARBA" id="ARBA00023136"/>
    </source>
</evidence>
<dbReference type="AlphaFoldDB" id="A0A7J9LSB2"/>
<dbReference type="OrthoDB" id="999263at2759"/>
<proteinExistence type="predicted"/>
<evidence type="ECO:0000313" key="9">
    <source>
        <dbReference type="EMBL" id="MBA0861557.1"/>
    </source>
</evidence>
<keyword evidence="4 6" id="KW-1133">Transmembrane helix</keyword>
<feature type="transmembrane region" description="Helical" evidence="6">
    <location>
        <begin position="154"/>
        <end position="176"/>
    </location>
</feature>
<keyword evidence="3 6" id="KW-0256">Endoplasmic reticulum</keyword>
<comment type="caution">
    <text evidence="9">The sequence shown here is derived from an EMBL/GenBank/DDBJ whole genome shotgun (WGS) entry which is preliminary data.</text>
</comment>
<dbReference type="GO" id="GO:0009617">
    <property type="term" value="P:response to bacterium"/>
    <property type="evidence" value="ECO:0007669"/>
    <property type="project" value="InterPro"/>
</dbReference>
<dbReference type="Pfam" id="PF02453">
    <property type="entry name" value="Reticulon"/>
    <property type="match status" value="1"/>
</dbReference>
<reference evidence="9 10" key="1">
    <citation type="journal article" date="2019" name="Genome Biol. Evol.">
        <title>Insights into the evolution of the New World diploid cottons (Gossypium, subgenus Houzingenia) based on genome sequencing.</title>
        <authorList>
            <person name="Grover C.E."/>
            <person name="Arick M.A. 2nd"/>
            <person name="Thrash A."/>
            <person name="Conover J.L."/>
            <person name="Sanders W.S."/>
            <person name="Peterson D.G."/>
            <person name="Frelichowski J.E."/>
            <person name="Scheffler J.A."/>
            <person name="Scheffler B.E."/>
            <person name="Wendel J.F."/>
        </authorList>
    </citation>
    <scope>NUCLEOTIDE SEQUENCE [LARGE SCALE GENOMIC DNA]</scope>
    <source>
        <strain evidence="9">1</strain>
        <tissue evidence="9">Leaf</tissue>
    </source>
</reference>
<evidence type="ECO:0000259" key="8">
    <source>
        <dbReference type="PROSITE" id="PS50845"/>
    </source>
</evidence>
<gene>
    <name evidence="9" type="ORF">Goshw_028997</name>
</gene>
<comment type="subcellular location">
    <subcellularLocation>
        <location evidence="1 6">Endoplasmic reticulum membrane</location>
        <topology evidence="1 6">Multi-pass membrane protein</topology>
    </subcellularLocation>
</comment>
<evidence type="ECO:0000256" key="7">
    <source>
        <dbReference type="SAM" id="MobiDB-lite"/>
    </source>
</evidence>
<accession>A0A7J9LSB2</accession>
<sequence length="236" mass="26709">MAEHEESLMEKIAEKIHGHDSSSDSDDDKPSKTSRLTFSYGGTKRHQQEPSGIAGIQPSPSSGSLVDAYTCITFLVVKCILFVCANVEIVLNRPPTRIPEVQIPKDPVLECAQALRFKINCDFSVLQDIASGRDLKKFLAVLPLSSPSFYLIKVSGFGFFFLRTVFILLHTILVLYEKYEDKVDPFAEKAMHEIKKQYAVFDAKISRIPRRRLKGKKDQIYGPRCLLLLGFDIHMR</sequence>
<dbReference type="Proteomes" id="UP000593576">
    <property type="component" value="Unassembled WGS sequence"/>
</dbReference>
<evidence type="ECO:0000256" key="2">
    <source>
        <dbReference type="ARBA" id="ARBA00022692"/>
    </source>
</evidence>